<accession>C4FJT2</accession>
<dbReference type="HAMAP" id="MF_00014">
    <property type="entry name" value="Ribosome_mat_RimM"/>
    <property type="match status" value="1"/>
</dbReference>
<evidence type="ECO:0000256" key="2">
    <source>
        <dbReference type="ARBA" id="ARBA00022517"/>
    </source>
</evidence>
<dbReference type="Gene3D" id="2.40.30.60">
    <property type="entry name" value="RimM"/>
    <property type="match status" value="1"/>
</dbReference>
<reference evidence="8 9" key="1">
    <citation type="submission" date="2009-04" db="EMBL/GenBank/DDBJ databases">
        <authorList>
            <person name="Reysenbach A.-L."/>
            <person name="Heidelberg J.F."/>
            <person name="Nelson W.C."/>
        </authorList>
    </citation>
    <scope>NUCLEOTIDE SEQUENCE [LARGE SCALE GENOMIC DNA]</scope>
    <source>
        <strain evidence="8 9">SS-5</strain>
    </source>
</reference>
<evidence type="ECO:0000256" key="4">
    <source>
        <dbReference type="ARBA" id="ARBA00023186"/>
    </source>
</evidence>
<protein>
    <recommendedName>
        <fullName evidence="5">Ribosome maturation factor RimM</fullName>
    </recommendedName>
</protein>
<comment type="similarity">
    <text evidence="5">Belongs to the RimM family.</text>
</comment>
<evidence type="ECO:0000256" key="1">
    <source>
        <dbReference type="ARBA" id="ARBA00022490"/>
    </source>
</evidence>
<dbReference type="GO" id="GO:0042274">
    <property type="term" value="P:ribosomal small subunit biogenesis"/>
    <property type="evidence" value="ECO:0007669"/>
    <property type="project" value="UniProtKB-UniRule"/>
</dbReference>
<dbReference type="Pfam" id="PF01782">
    <property type="entry name" value="RimM"/>
    <property type="match status" value="1"/>
</dbReference>
<evidence type="ECO:0000256" key="5">
    <source>
        <dbReference type="HAMAP-Rule" id="MF_00014"/>
    </source>
</evidence>
<dbReference type="PANTHER" id="PTHR33692">
    <property type="entry name" value="RIBOSOME MATURATION FACTOR RIMM"/>
    <property type="match status" value="1"/>
</dbReference>
<sequence>MKKDLIAIGKIHGTHGVKGNLKFEIFVKNFYLPEEIYIKDEENELQPLNIETIDRKKGLIKFKNYDTPEKAKEISHKLIYVPEELLPKLGEDEFYEFQLIGMNVYYNDKLIGKVEKIDDRLSQAYLIIKCTDEKTRHLPFINEFVKDVNVEENKMQITPPEGWFSL</sequence>
<dbReference type="GO" id="GO:0043022">
    <property type="term" value="F:ribosome binding"/>
    <property type="evidence" value="ECO:0007669"/>
    <property type="project" value="InterPro"/>
</dbReference>
<comment type="subcellular location">
    <subcellularLocation>
        <location evidence="5">Cytoplasm</location>
    </subcellularLocation>
</comment>
<comment type="function">
    <text evidence="5">An accessory protein needed during the final step in the assembly of 30S ribosomal subunit, possibly for assembly of the head region. Essential for efficient processing of 16S rRNA. May be needed both before and after RbfA during the maturation of 16S rRNA. It has affinity for free ribosomal 30S subunits but not for 70S ribosomes.</text>
</comment>
<dbReference type="InterPro" id="IPR011033">
    <property type="entry name" value="PRC_barrel-like_sf"/>
</dbReference>
<evidence type="ECO:0000259" key="6">
    <source>
        <dbReference type="Pfam" id="PF01782"/>
    </source>
</evidence>
<keyword evidence="3 5" id="KW-0698">rRNA processing</keyword>
<dbReference type="AlphaFoldDB" id="C4FJT2"/>
<dbReference type="Proteomes" id="UP000005540">
    <property type="component" value="Unassembled WGS sequence"/>
</dbReference>
<keyword evidence="1 5" id="KW-0963">Cytoplasm</keyword>
<comment type="domain">
    <text evidence="5">The PRC barrel domain binds ribosomal protein uS19.</text>
</comment>
<evidence type="ECO:0000313" key="9">
    <source>
        <dbReference type="Proteomes" id="UP000005540"/>
    </source>
</evidence>
<organism evidence="8 9">
    <name type="scientific">Sulfurihydrogenibium yellowstonense SS-5</name>
    <dbReference type="NCBI Taxonomy" id="432331"/>
    <lineage>
        <taxon>Bacteria</taxon>
        <taxon>Pseudomonadati</taxon>
        <taxon>Aquificota</taxon>
        <taxon>Aquificia</taxon>
        <taxon>Aquificales</taxon>
        <taxon>Hydrogenothermaceae</taxon>
        <taxon>Sulfurihydrogenibium</taxon>
    </lineage>
</organism>
<dbReference type="EMBL" id="ABZS01000066">
    <property type="protein sequence ID" value="EEP60670.1"/>
    <property type="molecule type" value="Genomic_DNA"/>
</dbReference>
<evidence type="ECO:0000313" key="8">
    <source>
        <dbReference type="EMBL" id="EEP60670.1"/>
    </source>
</evidence>
<dbReference type="InterPro" id="IPR009000">
    <property type="entry name" value="Transl_B-barrel_sf"/>
</dbReference>
<dbReference type="InterPro" id="IPR011961">
    <property type="entry name" value="RimM"/>
</dbReference>
<keyword evidence="9" id="KW-1185">Reference proteome</keyword>
<feature type="domain" description="Ribosome maturation factor RimM PRC barrel" evidence="7">
    <location>
        <begin position="97"/>
        <end position="163"/>
    </location>
</feature>
<proteinExistence type="inferred from homology"/>
<evidence type="ECO:0000256" key="3">
    <source>
        <dbReference type="ARBA" id="ARBA00022552"/>
    </source>
</evidence>
<keyword evidence="4 5" id="KW-0143">Chaperone</keyword>
<name>C4FJT2_9AQUI</name>
<dbReference type="InterPro" id="IPR056792">
    <property type="entry name" value="PRC_RimM"/>
</dbReference>
<feature type="domain" description="RimM N-terminal" evidence="6">
    <location>
        <begin position="8"/>
        <end position="84"/>
    </location>
</feature>
<dbReference type="RefSeq" id="WP_007546698.1">
    <property type="nucleotide sequence ID" value="NZ_ABZS01000066.1"/>
</dbReference>
<dbReference type="SUPFAM" id="SSF50447">
    <property type="entry name" value="Translation proteins"/>
    <property type="match status" value="1"/>
</dbReference>
<dbReference type="NCBIfam" id="TIGR02273">
    <property type="entry name" value="16S_RimM"/>
    <property type="match status" value="1"/>
</dbReference>
<dbReference type="OrthoDB" id="9810331at2"/>
<comment type="subunit">
    <text evidence="5">Binds ribosomal protein uS19.</text>
</comment>
<dbReference type="GO" id="GO:0005737">
    <property type="term" value="C:cytoplasm"/>
    <property type="evidence" value="ECO:0007669"/>
    <property type="project" value="UniProtKB-SubCell"/>
</dbReference>
<dbReference type="InterPro" id="IPR036976">
    <property type="entry name" value="RimM_N_sf"/>
</dbReference>
<dbReference type="PANTHER" id="PTHR33692:SF1">
    <property type="entry name" value="RIBOSOME MATURATION FACTOR RIMM"/>
    <property type="match status" value="1"/>
</dbReference>
<dbReference type="Pfam" id="PF24986">
    <property type="entry name" value="PRC_RimM"/>
    <property type="match status" value="1"/>
</dbReference>
<comment type="caution">
    <text evidence="8">The sequence shown here is derived from an EMBL/GenBank/DDBJ whole genome shotgun (WGS) entry which is preliminary data.</text>
</comment>
<dbReference type="SUPFAM" id="SSF50346">
    <property type="entry name" value="PRC-barrel domain"/>
    <property type="match status" value="1"/>
</dbReference>
<gene>
    <name evidence="5 8" type="primary">rimM</name>
    <name evidence="8" type="ORF">SULYE_0832</name>
</gene>
<evidence type="ECO:0000259" key="7">
    <source>
        <dbReference type="Pfam" id="PF24986"/>
    </source>
</evidence>
<keyword evidence="2 5" id="KW-0690">Ribosome biogenesis</keyword>
<dbReference type="InterPro" id="IPR002676">
    <property type="entry name" value="RimM_N"/>
</dbReference>
<dbReference type="GO" id="GO:0005840">
    <property type="term" value="C:ribosome"/>
    <property type="evidence" value="ECO:0007669"/>
    <property type="project" value="InterPro"/>
</dbReference>
<dbReference type="GO" id="GO:0006364">
    <property type="term" value="P:rRNA processing"/>
    <property type="evidence" value="ECO:0007669"/>
    <property type="project" value="UniProtKB-UniRule"/>
</dbReference>
<dbReference type="Gene3D" id="2.30.30.240">
    <property type="entry name" value="PRC-barrel domain"/>
    <property type="match status" value="1"/>
</dbReference>